<gene>
    <name evidence="2" type="ORF">OCK74_27750</name>
</gene>
<dbReference type="RefSeq" id="WP_279300372.1">
    <property type="nucleotide sequence ID" value="NZ_JAOTIF010000064.1"/>
</dbReference>
<keyword evidence="3" id="KW-1185">Reference proteome</keyword>
<sequence length="302" mass="33900">MKKVKFQSEGLTLTGNMFLPPNFDSTKKYPAIVVSGSWTTVKEQMAGLYAERLAQQGFITLAFDFRNFGESEGQPRFYENPMLKKNDIVNAVTFLSNQPEINSNSIGAFAVCAGAMYTLMAASEDKRIKAVVTAASWLHDSEAVKLFYGGEEGVQNRMNAGLASKEKFAETGVVDYVPSISETDPSAAMYGPYEYYLNPKRGAVPQWSADKFAVMSWVDWLTTDPMPSAKNLSAPTLMMHSDGAVLPQYTKNYFNDIATTDKKLYWMKTDLQSPFHQFNYYDQEPEVSEVVLEATKWFKARL</sequence>
<dbReference type="Gene3D" id="3.40.50.1820">
    <property type="entry name" value="alpha/beta hydrolase"/>
    <property type="match status" value="1"/>
</dbReference>
<evidence type="ECO:0000259" key="1">
    <source>
        <dbReference type="Pfam" id="PF02129"/>
    </source>
</evidence>
<evidence type="ECO:0000313" key="3">
    <source>
        <dbReference type="Proteomes" id="UP001155483"/>
    </source>
</evidence>
<dbReference type="AlphaFoldDB" id="A0A9X3BHV5"/>
<dbReference type="InterPro" id="IPR029058">
    <property type="entry name" value="AB_hydrolase_fold"/>
</dbReference>
<proteinExistence type="predicted"/>
<organism evidence="2 3">
    <name type="scientific">Paraflavisolibacter caeni</name>
    <dbReference type="NCBI Taxonomy" id="2982496"/>
    <lineage>
        <taxon>Bacteria</taxon>
        <taxon>Pseudomonadati</taxon>
        <taxon>Bacteroidota</taxon>
        <taxon>Chitinophagia</taxon>
        <taxon>Chitinophagales</taxon>
        <taxon>Chitinophagaceae</taxon>
        <taxon>Paraflavisolibacter</taxon>
    </lineage>
</organism>
<evidence type="ECO:0000313" key="2">
    <source>
        <dbReference type="EMBL" id="MCU7552939.1"/>
    </source>
</evidence>
<dbReference type="EMBL" id="JAOTIF010000064">
    <property type="protein sequence ID" value="MCU7552939.1"/>
    <property type="molecule type" value="Genomic_DNA"/>
</dbReference>
<name>A0A9X3BHV5_9BACT</name>
<comment type="caution">
    <text evidence="2">The sequence shown here is derived from an EMBL/GenBank/DDBJ whole genome shotgun (WGS) entry which is preliminary data.</text>
</comment>
<dbReference type="Pfam" id="PF02129">
    <property type="entry name" value="Peptidase_S15"/>
    <property type="match status" value="1"/>
</dbReference>
<dbReference type="InterPro" id="IPR000383">
    <property type="entry name" value="Xaa-Pro-like_dom"/>
</dbReference>
<keyword evidence="2" id="KW-0378">Hydrolase</keyword>
<dbReference type="PANTHER" id="PTHR47751">
    <property type="entry name" value="SUPERFAMILY HYDROLASE, PUTATIVE (AFU_ORTHOLOGUE AFUA_2G16580)-RELATED"/>
    <property type="match status" value="1"/>
</dbReference>
<dbReference type="GO" id="GO:0016787">
    <property type="term" value="F:hydrolase activity"/>
    <property type="evidence" value="ECO:0007669"/>
    <property type="project" value="UniProtKB-KW"/>
</dbReference>
<reference evidence="2" key="2">
    <citation type="submission" date="2023-04" db="EMBL/GenBank/DDBJ databases">
        <title>Paracnuella aquatica gen. nov., sp. nov., a member of the family Chitinophagaceae isolated from a hot spring.</title>
        <authorList>
            <person name="Wang C."/>
        </authorList>
    </citation>
    <scope>NUCLEOTIDE SEQUENCE</scope>
    <source>
        <strain evidence="2">LB-8</strain>
    </source>
</reference>
<dbReference type="SUPFAM" id="SSF53474">
    <property type="entry name" value="alpha/beta-Hydrolases"/>
    <property type="match status" value="1"/>
</dbReference>
<protein>
    <submittedName>
        <fullName evidence="2">Alpha/beta hydrolase</fullName>
    </submittedName>
</protein>
<feature type="domain" description="Xaa-Pro dipeptidyl-peptidase-like" evidence="1">
    <location>
        <begin position="10"/>
        <end position="150"/>
    </location>
</feature>
<accession>A0A9X3BHV5</accession>
<dbReference type="Gene3D" id="1.10.10.800">
    <property type="match status" value="1"/>
</dbReference>
<dbReference type="InterPro" id="IPR051411">
    <property type="entry name" value="Polyketide_trans_af380"/>
</dbReference>
<reference evidence="2" key="1">
    <citation type="submission" date="2022-09" db="EMBL/GenBank/DDBJ databases">
        <authorList>
            <person name="Yuan C."/>
            <person name="Ke Z."/>
        </authorList>
    </citation>
    <scope>NUCLEOTIDE SEQUENCE</scope>
    <source>
        <strain evidence="2">LB-8</strain>
    </source>
</reference>
<dbReference type="Proteomes" id="UP001155483">
    <property type="component" value="Unassembled WGS sequence"/>
</dbReference>
<dbReference type="PANTHER" id="PTHR47751:SF1">
    <property type="entry name" value="SUPERFAMILY HYDROLASE, PUTATIVE (AFU_ORTHOLOGUE AFUA_2G16580)-RELATED"/>
    <property type="match status" value="1"/>
</dbReference>